<keyword evidence="6 9" id="KW-0418">Kinase</keyword>
<evidence type="ECO:0000256" key="7">
    <source>
        <dbReference type="ARBA" id="ARBA00022840"/>
    </source>
</evidence>
<reference evidence="9 10" key="1">
    <citation type="submission" date="2024-04" db="EMBL/GenBank/DDBJ databases">
        <title>Aurantiacibacter sp. DGU6 16S ribosomal RNA gene Genome sequencing and assembly.</title>
        <authorList>
            <person name="Park S."/>
        </authorList>
    </citation>
    <scope>NUCLEOTIDE SEQUENCE [LARGE SCALE GENOMIC DNA]</scope>
    <source>
        <strain evidence="9 10">DGU6</strain>
    </source>
</reference>
<gene>
    <name evidence="9" type="ORF">AAEO60_01200</name>
</gene>
<keyword evidence="7" id="KW-0067">ATP-binding</keyword>
<dbReference type="SMART" id="SM00387">
    <property type="entry name" value="HATPase_c"/>
    <property type="match status" value="1"/>
</dbReference>
<dbReference type="GO" id="GO:0016301">
    <property type="term" value="F:kinase activity"/>
    <property type="evidence" value="ECO:0007669"/>
    <property type="project" value="UniProtKB-KW"/>
</dbReference>
<evidence type="ECO:0000256" key="5">
    <source>
        <dbReference type="ARBA" id="ARBA00022741"/>
    </source>
</evidence>
<dbReference type="EC" id="2.7.13.3" evidence="2"/>
<protein>
    <recommendedName>
        <fullName evidence="2">histidine kinase</fullName>
        <ecNumber evidence="2">2.7.13.3</ecNumber>
    </recommendedName>
</protein>
<evidence type="ECO:0000256" key="1">
    <source>
        <dbReference type="ARBA" id="ARBA00000085"/>
    </source>
</evidence>
<dbReference type="CDD" id="cd00130">
    <property type="entry name" value="PAS"/>
    <property type="match status" value="1"/>
</dbReference>
<evidence type="ECO:0000313" key="9">
    <source>
        <dbReference type="EMBL" id="MEL1249281.1"/>
    </source>
</evidence>
<dbReference type="InterPro" id="IPR036890">
    <property type="entry name" value="HATPase_C_sf"/>
</dbReference>
<keyword evidence="10" id="KW-1185">Reference proteome</keyword>
<dbReference type="NCBIfam" id="TIGR00229">
    <property type="entry name" value="sensory_box"/>
    <property type="match status" value="1"/>
</dbReference>
<sequence length="339" mass="36774">MVVNSDTPLIMLDEDLTVIAASLSFCRAFGLDCAKLTGKSILTMGDGEWDVTRLRSLLRATTSGGADIDDYEMLLRAADGRTERSLKLSAHRLEYQGARDLRLLLTVVDMTEAGLLRREMESLVANNVLLMQELQHRVANSLQIIASVLMQSARRVSNDETRSHLQMAQNRVLSIATIQKQLSQSGSADVKLRPYLEQLCESIGISMIADPEILTIDVDVMDGRVSSAASVSLGLIVTELVINALKHAYPVDQGGRILVRYTNKGRDWTLAVEDDGVGMPRLGKPAAVAGLGTNIVEALARQLQAKVIMADAEPGTRISIQHEDSDNPGVEAMPTVAAL</sequence>
<dbReference type="SUPFAM" id="SSF55874">
    <property type="entry name" value="ATPase domain of HSP90 chaperone/DNA topoisomerase II/histidine kinase"/>
    <property type="match status" value="1"/>
</dbReference>
<dbReference type="Gene3D" id="3.30.565.10">
    <property type="entry name" value="Histidine kinase-like ATPase, C-terminal domain"/>
    <property type="match status" value="1"/>
</dbReference>
<dbReference type="EMBL" id="JBBYHV010000001">
    <property type="protein sequence ID" value="MEL1249281.1"/>
    <property type="molecule type" value="Genomic_DNA"/>
</dbReference>
<comment type="caution">
    <text evidence="9">The sequence shown here is derived from an EMBL/GenBank/DDBJ whole genome shotgun (WGS) entry which is preliminary data.</text>
</comment>
<keyword evidence="5" id="KW-0547">Nucleotide-binding</keyword>
<dbReference type="InterPro" id="IPR013656">
    <property type="entry name" value="PAS_4"/>
</dbReference>
<dbReference type="Pfam" id="PF08448">
    <property type="entry name" value="PAS_4"/>
    <property type="match status" value="1"/>
</dbReference>
<dbReference type="InterPro" id="IPR003594">
    <property type="entry name" value="HATPase_dom"/>
</dbReference>
<dbReference type="InterPro" id="IPR000014">
    <property type="entry name" value="PAS"/>
</dbReference>
<accession>A0ABU9IAQ1</accession>
<dbReference type="InterPro" id="IPR011495">
    <property type="entry name" value="Sig_transdc_His_kin_sub2_dim/P"/>
</dbReference>
<keyword evidence="3" id="KW-0597">Phosphoprotein</keyword>
<evidence type="ECO:0000256" key="6">
    <source>
        <dbReference type="ARBA" id="ARBA00022777"/>
    </source>
</evidence>
<keyword evidence="4" id="KW-0808">Transferase</keyword>
<feature type="domain" description="Histidine kinase/HSP90-like ATPase" evidence="8">
    <location>
        <begin position="228"/>
        <end position="326"/>
    </location>
</feature>
<evidence type="ECO:0000313" key="10">
    <source>
        <dbReference type="Proteomes" id="UP001497045"/>
    </source>
</evidence>
<name>A0ABU9IAQ1_9SPHN</name>
<dbReference type="PANTHER" id="PTHR41523:SF8">
    <property type="entry name" value="ETHYLENE RESPONSE SENSOR PROTEIN"/>
    <property type="match status" value="1"/>
</dbReference>
<dbReference type="Pfam" id="PF07568">
    <property type="entry name" value="HisKA_2"/>
    <property type="match status" value="1"/>
</dbReference>
<evidence type="ECO:0000259" key="8">
    <source>
        <dbReference type="SMART" id="SM00387"/>
    </source>
</evidence>
<dbReference type="Pfam" id="PF02518">
    <property type="entry name" value="HATPase_c"/>
    <property type="match status" value="1"/>
</dbReference>
<dbReference type="RefSeq" id="WP_341671813.1">
    <property type="nucleotide sequence ID" value="NZ_JBBYHV010000001.1"/>
</dbReference>
<evidence type="ECO:0000256" key="3">
    <source>
        <dbReference type="ARBA" id="ARBA00022553"/>
    </source>
</evidence>
<evidence type="ECO:0000256" key="4">
    <source>
        <dbReference type="ARBA" id="ARBA00022679"/>
    </source>
</evidence>
<dbReference type="PANTHER" id="PTHR41523">
    <property type="entry name" value="TWO-COMPONENT SYSTEM SENSOR PROTEIN"/>
    <property type="match status" value="1"/>
</dbReference>
<dbReference type="Proteomes" id="UP001497045">
    <property type="component" value="Unassembled WGS sequence"/>
</dbReference>
<dbReference type="SUPFAM" id="SSF55785">
    <property type="entry name" value="PYP-like sensor domain (PAS domain)"/>
    <property type="match status" value="1"/>
</dbReference>
<organism evidence="9 10">
    <name type="scientific">Aurantiacibacter gilvus</name>
    <dbReference type="NCBI Taxonomy" id="3139141"/>
    <lineage>
        <taxon>Bacteria</taxon>
        <taxon>Pseudomonadati</taxon>
        <taxon>Pseudomonadota</taxon>
        <taxon>Alphaproteobacteria</taxon>
        <taxon>Sphingomonadales</taxon>
        <taxon>Erythrobacteraceae</taxon>
        <taxon>Aurantiacibacter</taxon>
    </lineage>
</organism>
<dbReference type="Gene3D" id="3.30.450.20">
    <property type="entry name" value="PAS domain"/>
    <property type="match status" value="1"/>
</dbReference>
<comment type="catalytic activity">
    <reaction evidence="1">
        <text>ATP + protein L-histidine = ADP + protein N-phospho-L-histidine.</text>
        <dbReference type="EC" id="2.7.13.3"/>
    </reaction>
</comment>
<dbReference type="InterPro" id="IPR035965">
    <property type="entry name" value="PAS-like_dom_sf"/>
</dbReference>
<evidence type="ECO:0000256" key="2">
    <source>
        <dbReference type="ARBA" id="ARBA00012438"/>
    </source>
</evidence>
<proteinExistence type="predicted"/>